<proteinExistence type="predicted"/>
<evidence type="ECO:0000259" key="3">
    <source>
        <dbReference type="Pfam" id="PF03703"/>
    </source>
</evidence>
<feature type="compositionally biased region" description="Basic and acidic residues" evidence="1">
    <location>
        <begin position="534"/>
        <end position="548"/>
    </location>
</feature>
<evidence type="ECO:0000256" key="2">
    <source>
        <dbReference type="SAM" id="Phobius"/>
    </source>
</evidence>
<dbReference type="AlphaFoldDB" id="A0A8I0GC30"/>
<dbReference type="InterPro" id="IPR005182">
    <property type="entry name" value="YdbS-like_PH"/>
</dbReference>
<evidence type="ECO:0000313" key="4">
    <source>
        <dbReference type="EMBL" id="MBD3690028.1"/>
    </source>
</evidence>
<evidence type="ECO:0000256" key="1">
    <source>
        <dbReference type="SAM" id="MobiDB-lite"/>
    </source>
</evidence>
<keyword evidence="2" id="KW-0472">Membrane</keyword>
<accession>A0A8I0GC30</accession>
<dbReference type="Proteomes" id="UP000627538">
    <property type="component" value="Unassembled WGS sequence"/>
</dbReference>
<dbReference type="EMBL" id="JACRUO010000002">
    <property type="protein sequence ID" value="MBD3690028.1"/>
    <property type="molecule type" value="Genomic_DNA"/>
</dbReference>
<protein>
    <submittedName>
        <fullName evidence="4">PH domain-containing protein</fullName>
    </submittedName>
</protein>
<organism evidence="4 5">
    <name type="scientific">Nanchangia anserum</name>
    <dbReference type="NCBI Taxonomy" id="2692125"/>
    <lineage>
        <taxon>Bacteria</taxon>
        <taxon>Bacillati</taxon>
        <taxon>Actinomycetota</taxon>
        <taxon>Actinomycetes</taxon>
        <taxon>Actinomycetales</taxon>
        <taxon>Actinomycetaceae</taxon>
        <taxon>Nanchangia</taxon>
    </lineage>
</organism>
<name>A0A8I0GC30_9ACTO</name>
<keyword evidence="5" id="KW-1185">Reference proteome</keyword>
<dbReference type="InterPro" id="IPR014529">
    <property type="entry name" value="UCP026631"/>
</dbReference>
<sequence>MRHVEEPTTPTRQEQWHRVHWLSPLAQTWRVLLVLLAIVGVRGADAIQTFIDVWRHEGLVGSHIRLVLAGIAGVTVIVAIGLTIMWLRTGYRLDADAVAFRHGLISTTNRRVPLDRVQAVNISRPLLARVLGLGNVIVESAGGRGSHVTIGLLNNHDLDRLRDEINARVARIHTDSEDAHAAAPGCTDEPSTARTRWETRMRADDRFDEGDHRLYNLSVDTLVRSRMWSLSTIVSVVLLIGALVAVVVMFVVIKASFLTILTTSLPWLVPILGLAGNQVRKLSVHYNTRIDATRGGLRLSRGLTSTESQVLAPGRIHGIVLKQDPLWRSRGWWTIDLIIAAYQGANENARAVSRTLTPVASVDEIALFLRAVLPEFAESSTAQSVLDAAMHGRGADGGFLAAARGGRIFSPLAYPRLGAYFQPTAFVTRSGWLYREVTIIDPAHVQGVTISAGPFDRRCAMADVTAHAVGGLTSRGVILATHLNEADAFALRTQLAAHARVSRDLEAPAKWRERMRNLADVNAPRSAVAAPDGATRETKVAGDLREWQ</sequence>
<dbReference type="PANTHER" id="PTHR34473">
    <property type="entry name" value="UPF0699 TRANSMEMBRANE PROTEIN YDBS"/>
    <property type="match status" value="1"/>
</dbReference>
<dbReference type="RefSeq" id="WP_191072131.1">
    <property type="nucleotide sequence ID" value="NZ_JACRUO010000002.1"/>
</dbReference>
<dbReference type="PIRSF" id="PIRSF026631">
    <property type="entry name" value="UCP026631"/>
    <property type="match status" value="1"/>
</dbReference>
<evidence type="ECO:0000313" key="5">
    <source>
        <dbReference type="Proteomes" id="UP000627538"/>
    </source>
</evidence>
<keyword evidence="2" id="KW-1133">Transmembrane helix</keyword>
<gene>
    <name evidence="4" type="ORF">H8R10_07300</name>
</gene>
<feature type="transmembrane region" description="Helical" evidence="2">
    <location>
        <begin position="257"/>
        <end position="275"/>
    </location>
</feature>
<feature type="transmembrane region" description="Helical" evidence="2">
    <location>
        <begin position="64"/>
        <end position="87"/>
    </location>
</feature>
<keyword evidence="2" id="KW-0812">Transmembrane</keyword>
<feature type="domain" description="YdbS-like PH" evidence="3">
    <location>
        <begin position="86"/>
        <end position="165"/>
    </location>
</feature>
<feature type="transmembrane region" description="Helical" evidence="2">
    <location>
        <begin position="227"/>
        <end position="251"/>
    </location>
</feature>
<feature type="transmembrane region" description="Helical" evidence="2">
    <location>
        <begin position="21"/>
        <end position="44"/>
    </location>
</feature>
<feature type="region of interest" description="Disordered" evidence="1">
    <location>
        <begin position="523"/>
        <end position="548"/>
    </location>
</feature>
<dbReference type="Pfam" id="PF03703">
    <property type="entry name" value="bPH_2"/>
    <property type="match status" value="2"/>
</dbReference>
<comment type="caution">
    <text evidence="4">The sequence shown here is derived from an EMBL/GenBank/DDBJ whole genome shotgun (WGS) entry which is preliminary data.</text>
</comment>
<reference evidence="4 5" key="1">
    <citation type="submission" date="2020-08" db="EMBL/GenBank/DDBJ databases">
        <title>Winkia gen. nov., sp. nov., isolated from faeces of the Anser albifrons in China.</title>
        <authorList>
            <person name="Liu Q."/>
        </authorList>
    </citation>
    <scope>NUCLEOTIDE SEQUENCE [LARGE SCALE GENOMIC DNA]</scope>
    <source>
        <strain evidence="4 5">C62</strain>
    </source>
</reference>
<dbReference type="PANTHER" id="PTHR34473:SF3">
    <property type="entry name" value="TRANSMEMBRANE PROTEIN-RELATED"/>
    <property type="match status" value="1"/>
</dbReference>
<feature type="domain" description="YdbS-like PH" evidence="3">
    <location>
        <begin position="425"/>
        <end position="494"/>
    </location>
</feature>